<keyword evidence="2" id="KW-0540">Nuclease</keyword>
<dbReference type="OrthoDB" id="276515at2759"/>
<organism evidence="2 3">
    <name type="scientific">Plectosphaerella plurivora</name>
    <dbReference type="NCBI Taxonomy" id="936078"/>
    <lineage>
        <taxon>Eukaryota</taxon>
        <taxon>Fungi</taxon>
        <taxon>Dikarya</taxon>
        <taxon>Ascomycota</taxon>
        <taxon>Pezizomycotina</taxon>
        <taxon>Sordariomycetes</taxon>
        <taxon>Hypocreomycetidae</taxon>
        <taxon>Glomerellales</taxon>
        <taxon>Plectosphaerellaceae</taxon>
        <taxon>Plectosphaerella</taxon>
    </lineage>
</organism>
<name>A0A9P9A5U6_9PEZI</name>
<evidence type="ECO:0000313" key="3">
    <source>
        <dbReference type="Proteomes" id="UP000770015"/>
    </source>
</evidence>
<gene>
    <name evidence="2" type="ORF">F5X68DRAFT_216230</name>
</gene>
<accession>A0A9P9A5U6</accession>
<feature type="domain" description="Endonuclease/exonuclease/phosphatase" evidence="1">
    <location>
        <begin position="57"/>
        <end position="283"/>
    </location>
</feature>
<dbReference type="SUPFAM" id="SSF56219">
    <property type="entry name" value="DNase I-like"/>
    <property type="match status" value="1"/>
</dbReference>
<protein>
    <submittedName>
        <fullName evidence="2">Endonuclease/Exonuclease/phosphatase</fullName>
    </submittedName>
</protein>
<dbReference type="InterPro" id="IPR036691">
    <property type="entry name" value="Endo/exonu/phosph_ase_sf"/>
</dbReference>
<dbReference type="CDD" id="cd09083">
    <property type="entry name" value="EEP-1"/>
    <property type="match status" value="1"/>
</dbReference>
<dbReference type="Gene3D" id="3.60.10.10">
    <property type="entry name" value="Endonuclease/exonuclease/phosphatase"/>
    <property type="match status" value="1"/>
</dbReference>
<dbReference type="InterPro" id="IPR005135">
    <property type="entry name" value="Endo/exonuclease/phosphatase"/>
</dbReference>
<evidence type="ECO:0000313" key="2">
    <source>
        <dbReference type="EMBL" id="KAH6669141.1"/>
    </source>
</evidence>
<dbReference type="GO" id="GO:0000175">
    <property type="term" value="F:3'-5'-RNA exonuclease activity"/>
    <property type="evidence" value="ECO:0007669"/>
    <property type="project" value="TreeGrafter"/>
</dbReference>
<dbReference type="Pfam" id="PF03372">
    <property type="entry name" value="Exo_endo_phos"/>
    <property type="match status" value="1"/>
</dbReference>
<dbReference type="EMBL" id="JAGSXJ010000032">
    <property type="protein sequence ID" value="KAH6669141.1"/>
    <property type="molecule type" value="Genomic_DNA"/>
</dbReference>
<keyword evidence="3" id="KW-1185">Reference proteome</keyword>
<reference evidence="2" key="1">
    <citation type="journal article" date="2021" name="Nat. Commun.">
        <title>Genetic determinants of endophytism in the Arabidopsis root mycobiome.</title>
        <authorList>
            <person name="Mesny F."/>
            <person name="Miyauchi S."/>
            <person name="Thiergart T."/>
            <person name="Pickel B."/>
            <person name="Atanasova L."/>
            <person name="Karlsson M."/>
            <person name="Huettel B."/>
            <person name="Barry K.W."/>
            <person name="Haridas S."/>
            <person name="Chen C."/>
            <person name="Bauer D."/>
            <person name="Andreopoulos W."/>
            <person name="Pangilinan J."/>
            <person name="LaButti K."/>
            <person name="Riley R."/>
            <person name="Lipzen A."/>
            <person name="Clum A."/>
            <person name="Drula E."/>
            <person name="Henrissat B."/>
            <person name="Kohler A."/>
            <person name="Grigoriev I.V."/>
            <person name="Martin F.M."/>
            <person name="Hacquard S."/>
        </authorList>
    </citation>
    <scope>NUCLEOTIDE SEQUENCE</scope>
    <source>
        <strain evidence="2">MPI-SDFR-AT-0117</strain>
    </source>
</reference>
<dbReference type="AlphaFoldDB" id="A0A9P9A5U6"/>
<dbReference type="GO" id="GO:0004519">
    <property type="term" value="F:endonuclease activity"/>
    <property type="evidence" value="ECO:0007669"/>
    <property type="project" value="UniProtKB-KW"/>
</dbReference>
<dbReference type="PANTHER" id="PTHR12121:SF36">
    <property type="entry name" value="ENDONUCLEASE_EXONUCLEASE_PHOSPHATASE DOMAIN-CONTAINING PROTEIN"/>
    <property type="match status" value="1"/>
</dbReference>
<proteinExistence type="predicted"/>
<sequence>MLVPINAHAEQQTQQVPLRIVTYNIRYATTEPVEHEKLWRDRCPLLCTQLSFITTGHPTAFICLQEALASQVDDVQAHLGSEWAHIGGGRDDGRLEGEFCPIFYRRTAWRCERSHIYWLSETPEKPSRGWDAMLPRIVTVGDFTPQGHGGRAVVMATHFDHIGEVARQKSAELILKIAKKAGAGEAGARPADVVLLGGDFNSSPGDGAYQTMVAKGSGMVDVSDVVPREGRYGNELTYTSFDEPEWEPMRIDFLFLGVPSGVKARTFGVLANRFDDGTFLSDHRPVVADLEIRFKV</sequence>
<dbReference type="PANTHER" id="PTHR12121">
    <property type="entry name" value="CARBON CATABOLITE REPRESSOR PROTEIN 4"/>
    <property type="match status" value="1"/>
</dbReference>
<dbReference type="Proteomes" id="UP000770015">
    <property type="component" value="Unassembled WGS sequence"/>
</dbReference>
<keyword evidence="2" id="KW-0378">Hydrolase</keyword>
<keyword evidence="2" id="KW-0255">Endonuclease</keyword>
<comment type="caution">
    <text evidence="2">The sequence shown here is derived from an EMBL/GenBank/DDBJ whole genome shotgun (WGS) entry which is preliminary data.</text>
</comment>
<evidence type="ECO:0000259" key="1">
    <source>
        <dbReference type="Pfam" id="PF03372"/>
    </source>
</evidence>
<dbReference type="InterPro" id="IPR050410">
    <property type="entry name" value="CCR4/nocturin_mRNA_transcr"/>
</dbReference>